<evidence type="ECO:0000259" key="10">
    <source>
        <dbReference type="PROSITE" id="PS51195"/>
    </source>
</evidence>
<dbReference type="Pfam" id="PF00271">
    <property type="entry name" value="Helicase_C"/>
    <property type="match status" value="1"/>
</dbReference>
<dbReference type="CDD" id="cd18787">
    <property type="entry name" value="SF2_C_DEAD"/>
    <property type="match status" value="1"/>
</dbReference>
<dbReference type="EC" id="3.6.4.13" evidence="1"/>
<feature type="short sequence motif" description="Q motif" evidence="6">
    <location>
        <begin position="30"/>
        <end position="58"/>
    </location>
</feature>
<feature type="domain" description="DEAD-box RNA helicase Q" evidence="10">
    <location>
        <begin position="30"/>
        <end position="58"/>
    </location>
</feature>
<keyword evidence="5 7" id="KW-0067">ATP-binding</keyword>
<gene>
    <name evidence="11" type="ORF">PEVE_00024986</name>
</gene>
<evidence type="ECO:0000256" key="1">
    <source>
        <dbReference type="ARBA" id="ARBA00012552"/>
    </source>
</evidence>
<dbReference type="Gene3D" id="3.40.50.300">
    <property type="entry name" value="P-loop containing nucleotide triphosphate hydrolases"/>
    <property type="match status" value="2"/>
</dbReference>
<dbReference type="Pfam" id="PF00270">
    <property type="entry name" value="DEAD"/>
    <property type="match status" value="1"/>
</dbReference>
<keyword evidence="12" id="KW-1185">Reference proteome</keyword>
<feature type="domain" description="Helicase ATP-binding" evidence="8">
    <location>
        <begin position="61"/>
        <end position="242"/>
    </location>
</feature>
<evidence type="ECO:0000313" key="12">
    <source>
        <dbReference type="Proteomes" id="UP001159427"/>
    </source>
</evidence>
<organism evidence="11 12">
    <name type="scientific">Porites evermanni</name>
    <dbReference type="NCBI Taxonomy" id="104178"/>
    <lineage>
        <taxon>Eukaryota</taxon>
        <taxon>Metazoa</taxon>
        <taxon>Cnidaria</taxon>
        <taxon>Anthozoa</taxon>
        <taxon>Hexacorallia</taxon>
        <taxon>Scleractinia</taxon>
        <taxon>Fungiina</taxon>
        <taxon>Poritidae</taxon>
        <taxon>Porites</taxon>
    </lineage>
</organism>
<dbReference type="Proteomes" id="UP001159427">
    <property type="component" value="Unassembled WGS sequence"/>
</dbReference>
<dbReference type="PROSITE" id="PS51194">
    <property type="entry name" value="HELICASE_CTER"/>
    <property type="match status" value="1"/>
</dbReference>
<keyword evidence="3 7" id="KW-0378">Hydrolase</keyword>
<dbReference type="PROSITE" id="PS51195">
    <property type="entry name" value="Q_MOTIF"/>
    <property type="match status" value="1"/>
</dbReference>
<dbReference type="CDD" id="cd18045">
    <property type="entry name" value="DEADc_EIF4AIII_DDX48"/>
    <property type="match status" value="1"/>
</dbReference>
<dbReference type="SMART" id="SM00490">
    <property type="entry name" value="HELICc"/>
    <property type="match status" value="1"/>
</dbReference>
<reference evidence="11 12" key="1">
    <citation type="submission" date="2022-05" db="EMBL/GenBank/DDBJ databases">
        <authorList>
            <consortium name="Genoscope - CEA"/>
            <person name="William W."/>
        </authorList>
    </citation>
    <scope>NUCLEOTIDE SEQUENCE [LARGE SCALE GENOMIC DNA]</scope>
</reference>
<evidence type="ECO:0000256" key="5">
    <source>
        <dbReference type="ARBA" id="ARBA00022840"/>
    </source>
</evidence>
<protein>
    <recommendedName>
        <fullName evidence="1">RNA helicase</fullName>
        <ecNumber evidence="1">3.6.4.13</ecNumber>
    </recommendedName>
</protein>
<comment type="similarity">
    <text evidence="7">Belongs to the DEAD box helicase family.</text>
</comment>
<dbReference type="InterPro" id="IPR014001">
    <property type="entry name" value="Helicase_ATP-bd"/>
</dbReference>
<sequence length="407" mass="46788">MSRKRKVVADEDEDSTKIDFETSEEVDVVPTFDQLKLREELLRGVYAYGFEKPSAIQQRAIKPIIKGRDVIAQAQSGTGKTATLSICVLQSVDIQTRETQALILSPTRELAQQIQKVILALGDYMSVQCHACIGGTNVGEDIRKLDYGQHVVSGTPGRVFDMIRRRNLRTRSIKLLVLDEADEMLNKGFKEQIYDVYRYLPPATQASFFSEKKQDKLSLCRATLPHDILEMTQKFMTDPIRILVKRYLSSFFSLTSFHRAPVDWLTEKMREANFTVSSMHGDMPQKERDAIMKEFRSGQSRVLISTDVWARGIDVQQVSLVINYDLPNNRELYIHRIGRSGRFGRKGVAINFVKSDDIRILRDIEQYYSTQIDEMPMNGMCVLSNDIRILRDIEQYYSTQIDEMPMN</sequence>
<evidence type="ECO:0000256" key="7">
    <source>
        <dbReference type="RuleBase" id="RU000492"/>
    </source>
</evidence>
<dbReference type="PANTHER" id="PTHR47958">
    <property type="entry name" value="ATP-DEPENDENT RNA HELICASE DBP3"/>
    <property type="match status" value="1"/>
</dbReference>
<dbReference type="InterPro" id="IPR027417">
    <property type="entry name" value="P-loop_NTPase"/>
</dbReference>
<dbReference type="InterPro" id="IPR011545">
    <property type="entry name" value="DEAD/DEAH_box_helicase_dom"/>
</dbReference>
<evidence type="ECO:0000313" key="11">
    <source>
        <dbReference type="EMBL" id="CAH3025086.1"/>
    </source>
</evidence>
<dbReference type="InterPro" id="IPR014014">
    <property type="entry name" value="RNA_helicase_DEAD_Q_motif"/>
</dbReference>
<comment type="caution">
    <text evidence="11">The sequence shown here is derived from an EMBL/GenBank/DDBJ whole genome shotgun (WGS) entry which is preliminary data.</text>
</comment>
<evidence type="ECO:0000256" key="6">
    <source>
        <dbReference type="PROSITE-ProRule" id="PRU00552"/>
    </source>
</evidence>
<evidence type="ECO:0000256" key="3">
    <source>
        <dbReference type="ARBA" id="ARBA00022801"/>
    </source>
</evidence>
<dbReference type="InterPro" id="IPR001650">
    <property type="entry name" value="Helicase_C-like"/>
</dbReference>
<keyword evidence="4 7" id="KW-0347">Helicase</keyword>
<name>A0ABN8M9A3_9CNID</name>
<feature type="non-terminal residue" evidence="11">
    <location>
        <position position="407"/>
    </location>
</feature>
<evidence type="ECO:0000256" key="2">
    <source>
        <dbReference type="ARBA" id="ARBA00022741"/>
    </source>
</evidence>
<accession>A0ABN8M9A3</accession>
<evidence type="ECO:0000259" key="9">
    <source>
        <dbReference type="PROSITE" id="PS51194"/>
    </source>
</evidence>
<dbReference type="SUPFAM" id="SSF52540">
    <property type="entry name" value="P-loop containing nucleoside triphosphate hydrolases"/>
    <property type="match status" value="1"/>
</dbReference>
<evidence type="ECO:0000259" key="8">
    <source>
        <dbReference type="PROSITE" id="PS51192"/>
    </source>
</evidence>
<keyword evidence="2 7" id="KW-0547">Nucleotide-binding</keyword>
<dbReference type="InterPro" id="IPR000629">
    <property type="entry name" value="RNA-helicase_DEAD-box_CS"/>
</dbReference>
<dbReference type="EMBL" id="CALNXI010000335">
    <property type="protein sequence ID" value="CAH3025086.1"/>
    <property type="molecule type" value="Genomic_DNA"/>
</dbReference>
<dbReference type="PROSITE" id="PS00039">
    <property type="entry name" value="DEAD_ATP_HELICASE"/>
    <property type="match status" value="1"/>
</dbReference>
<dbReference type="PROSITE" id="PS51192">
    <property type="entry name" value="HELICASE_ATP_BIND_1"/>
    <property type="match status" value="1"/>
</dbReference>
<dbReference type="SMART" id="SM00487">
    <property type="entry name" value="DEXDc"/>
    <property type="match status" value="1"/>
</dbReference>
<proteinExistence type="inferred from homology"/>
<feature type="domain" description="Helicase C-terminal" evidence="9">
    <location>
        <begin position="230"/>
        <end position="383"/>
    </location>
</feature>
<evidence type="ECO:0000256" key="4">
    <source>
        <dbReference type="ARBA" id="ARBA00022806"/>
    </source>
</evidence>